<sequence>MARFAEYMFHIHCRLLSSIDVHQRDDQLVDDLKCSSEVKLLKSTKLNTKQITVIKQTNSKFLYTPSEYFLNKNSMTKFFQLLKKRSIKSLKNVFLTLFGFINDYFSMMKMDLLKHKLAKDFNNYFVRHIYQLDTNRNHSEIIFLLEMSVELTKFSIKIFIEEKKIKNYVLVPRKN</sequence>
<reference evidence="1 2" key="1">
    <citation type="journal article" date="2018" name="Sci. Rep.">
        <title>Genomic signatures of local adaptation to the degree of environmental predictability in rotifers.</title>
        <authorList>
            <person name="Franch-Gras L."/>
            <person name="Hahn C."/>
            <person name="Garcia-Roger E.M."/>
            <person name="Carmona M.J."/>
            <person name="Serra M."/>
            <person name="Gomez A."/>
        </authorList>
    </citation>
    <scope>NUCLEOTIDE SEQUENCE [LARGE SCALE GENOMIC DNA]</scope>
    <source>
        <strain evidence="1">HYR1</strain>
    </source>
</reference>
<keyword evidence="2" id="KW-1185">Reference proteome</keyword>
<organism evidence="1 2">
    <name type="scientific">Brachionus plicatilis</name>
    <name type="common">Marine rotifer</name>
    <name type="synonym">Brachionus muelleri</name>
    <dbReference type="NCBI Taxonomy" id="10195"/>
    <lineage>
        <taxon>Eukaryota</taxon>
        <taxon>Metazoa</taxon>
        <taxon>Spiralia</taxon>
        <taxon>Gnathifera</taxon>
        <taxon>Rotifera</taxon>
        <taxon>Eurotatoria</taxon>
        <taxon>Monogononta</taxon>
        <taxon>Pseudotrocha</taxon>
        <taxon>Ploima</taxon>
        <taxon>Brachionidae</taxon>
        <taxon>Brachionus</taxon>
    </lineage>
</organism>
<evidence type="ECO:0000313" key="2">
    <source>
        <dbReference type="Proteomes" id="UP000276133"/>
    </source>
</evidence>
<dbReference type="EMBL" id="REGN01012295">
    <property type="protein sequence ID" value="RMZ96207.1"/>
    <property type="molecule type" value="Genomic_DNA"/>
</dbReference>
<accession>A0A3M7PBY5</accession>
<dbReference type="Proteomes" id="UP000276133">
    <property type="component" value="Unassembled WGS sequence"/>
</dbReference>
<name>A0A3M7PBY5_BRAPC</name>
<comment type="caution">
    <text evidence="1">The sequence shown here is derived from an EMBL/GenBank/DDBJ whole genome shotgun (WGS) entry which is preliminary data.</text>
</comment>
<protein>
    <submittedName>
        <fullName evidence="1">Uncharacterized protein</fullName>
    </submittedName>
</protein>
<dbReference type="AlphaFoldDB" id="A0A3M7PBY5"/>
<evidence type="ECO:0000313" key="1">
    <source>
        <dbReference type="EMBL" id="RMZ96207.1"/>
    </source>
</evidence>
<gene>
    <name evidence="1" type="ORF">BpHYR1_015984</name>
</gene>
<proteinExistence type="predicted"/>